<keyword evidence="1" id="KW-0805">Transcription regulation</keyword>
<name>A0AAP2DTK3_9BACT</name>
<dbReference type="Gene3D" id="1.10.10.60">
    <property type="entry name" value="Homeodomain-like"/>
    <property type="match status" value="1"/>
</dbReference>
<dbReference type="AlphaFoldDB" id="A0AAP2DTK3"/>
<feature type="domain" description="HTH araC/xylS-type" evidence="4">
    <location>
        <begin position="158"/>
        <end position="261"/>
    </location>
</feature>
<dbReference type="InterPro" id="IPR050204">
    <property type="entry name" value="AraC_XylS_family_regulators"/>
</dbReference>
<keyword evidence="3" id="KW-0804">Transcription</keyword>
<sequence>MSFKFETVAPRESLGAVVKNFFVLEFHNDTPVTDYLLPDGLPSFFYIEADKAMETFFGDDTQPTPLQNGFYVGYCNTAMKFIHTEAKIAGASIYPVFFNLIFGKSLISILNQFQRQDEPPVLIPVSSLIAGAGDNYKEIFGLFENYMEQQLTNHPFNNEFLQIYRELTSPGGYRLKVEELAEHVGYSTRHLHTRFQQHFGMAPKQFIKLVKFNHALKYIYEKDEASSLASIAEVVGYHDQSHFIRDFKAICGKTPKEIAAAPGSLANKFRLF</sequence>
<evidence type="ECO:0000256" key="1">
    <source>
        <dbReference type="ARBA" id="ARBA00023015"/>
    </source>
</evidence>
<evidence type="ECO:0000259" key="4">
    <source>
        <dbReference type="PROSITE" id="PS01124"/>
    </source>
</evidence>
<evidence type="ECO:0000313" key="6">
    <source>
        <dbReference type="Proteomes" id="UP001319080"/>
    </source>
</evidence>
<keyword evidence="2" id="KW-0238">DNA-binding</keyword>
<keyword evidence="6" id="KW-1185">Reference proteome</keyword>
<reference evidence="5 6" key="1">
    <citation type="submission" date="2021-05" db="EMBL/GenBank/DDBJ databases">
        <title>A Polyphasic approach of four new species of the genus Ohtaekwangia: Ohtaekwangia histidinii sp. nov., Ohtaekwangia cretensis sp. nov., Ohtaekwangia indiensis sp. nov., Ohtaekwangia reichenbachii sp. nov. from diverse environment.</title>
        <authorList>
            <person name="Octaviana S."/>
        </authorList>
    </citation>
    <scope>NUCLEOTIDE SEQUENCE [LARGE SCALE GENOMIC DNA]</scope>
    <source>
        <strain evidence="5 6">PWU5</strain>
    </source>
</reference>
<gene>
    <name evidence="5" type="ORF">KK062_03060</name>
</gene>
<dbReference type="InterPro" id="IPR018060">
    <property type="entry name" value="HTH_AraC"/>
</dbReference>
<comment type="caution">
    <text evidence="5">The sequence shown here is derived from an EMBL/GenBank/DDBJ whole genome shotgun (WGS) entry which is preliminary data.</text>
</comment>
<dbReference type="Pfam" id="PF12833">
    <property type="entry name" value="HTH_18"/>
    <property type="match status" value="1"/>
</dbReference>
<protein>
    <submittedName>
        <fullName evidence="5">AraC family transcriptional regulator</fullName>
    </submittedName>
</protein>
<dbReference type="GO" id="GO:0043565">
    <property type="term" value="F:sequence-specific DNA binding"/>
    <property type="evidence" value="ECO:0007669"/>
    <property type="project" value="InterPro"/>
</dbReference>
<evidence type="ECO:0000256" key="2">
    <source>
        <dbReference type="ARBA" id="ARBA00023125"/>
    </source>
</evidence>
<dbReference type="PROSITE" id="PS01124">
    <property type="entry name" value="HTH_ARAC_FAMILY_2"/>
    <property type="match status" value="1"/>
</dbReference>
<evidence type="ECO:0000313" key="5">
    <source>
        <dbReference type="EMBL" id="MBT1707183.1"/>
    </source>
</evidence>
<dbReference type="PANTHER" id="PTHR46796">
    <property type="entry name" value="HTH-TYPE TRANSCRIPTIONAL ACTIVATOR RHAS-RELATED"/>
    <property type="match status" value="1"/>
</dbReference>
<proteinExistence type="predicted"/>
<accession>A0AAP2DTK3</accession>
<dbReference type="SUPFAM" id="SSF46689">
    <property type="entry name" value="Homeodomain-like"/>
    <property type="match status" value="2"/>
</dbReference>
<dbReference type="GO" id="GO:0003700">
    <property type="term" value="F:DNA-binding transcription factor activity"/>
    <property type="evidence" value="ECO:0007669"/>
    <property type="project" value="InterPro"/>
</dbReference>
<evidence type="ECO:0000256" key="3">
    <source>
        <dbReference type="ARBA" id="ARBA00023163"/>
    </source>
</evidence>
<dbReference type="Proteomes" id="UP001319080">
    <property type="component" value="Unassembled WGS sequence"/>
</dbReference>
<dbReference type="SMART" id="SM00342">
    <property type="entry name" value="HTH_ARAC"/>
    <property type="match status" value="1"/>
</dbReference>
<dbReference type="EMBL" id="JAHESE010000001">
    <property type="protein sequence ID" value="MBT1707183.1"/>
    <property type="molecule type" value="Genomic_DNA"/>
</dbReference>
<dbReference type="InterPro" id="IPR009057">
    <property type="entry name" value="Homeodomain-like_sf"/>
</dbReference>
<organism evidence="5 6">
    <name type="scientific">Dawidia cretensis</name>
    <dbReference type="NCBI Taxonomy" id="2782350"/>
    <lineage>
        <taxon>Bacteria</taxon>
        <taxon>Pseudomonadati</taxon>
        <taxon>Bacteroidota</taxon>
        <taxon>Cytophagia</taxon>
        <taxon>Cytophagales</taxon>
        <taxon>Chryseotaleaceae</taxon>
        <taxon>Dawidia</taxon>
    </lineage>
</organism>
<dbReference type="RefSeq" id="WP_254082758.1">
    <property type="nucleotide sequence ID" value="NZ_JAHESE010000001.1"/>
</dbReference>